<evidence type="ECO:0000256" key="7">
    <source>
        <dbReference type="ARBA" id="ARBA00023014"/>
    </source>
</evidence>
<evidence type="ECO:0000313" key="10">
    <source>
        <dbReference type="EMBL" id="PQO32362.1"/>
    </source>
</evidence>
<dbReference type="SUPFAM" id="SSF53383">
    <property type="entry name" value="PLP-dependent transferases"/>
    <property type="match status" value="1"/>
</dbReference>
<evidence type="ECO:0000256" key="2">
    <source>
        <dbReference type="ARBA" id="ARBA00006490"/>
    </source>
</evidence>
<keyword evidence="4" id="KW-0479">Metal-binding</keyword>
<dbReference type="EMBL" id="PUHY01000012">
    <property type="protein sequence ID" value="PQO32362.1"/>
    <property type="molecule type" value="Genomic_DNA"/>
</dbReference>
<feature type="domain" description="Aminotransferase class V" evidence="9">
    <location>
        <begin position="2"/>
        <end position="367"/>
    </location>
</feature>
<dbReference type="Gene3D" id="1.10.260.50">
    <property type="match status" value="1"/>
</dbReference>
<dbReference type="RefSeq" id="WP_105331375.1">
    <property type="nucleotide sequence ID" value="NZ_PUHY01000012.1"/>
</dbReference>
<protein>
    <submittedName>
        <fullName evidence="10">Cysteine desulfurase</fullName>
    </submittedName>
</protein>
<dbReference type="InterPro" id="IPR015424">
    <property type="entry name" value="PyrdxlP-dep_Trfase"/>
</dbReference>
<evidence type="ECO:0000256" key="1">
    <source>
        <dbReference type="ARBA" id="ARBA00001933"/>
    </source>
</evidence>
<evidence type="ECO:0000256" key="8">
    <source>
        <dbReference type="ARBA" id="ARBA00050776"/>
    </source>
</evidence>
<comment type="caution">
    <text evidence="10">The sequence shown here is derived from an EMBL/GenBank/DDBJ whole genome shotgun (WGS) entry which is preliminary data.</text>
</comment>
<dbReference type="Gene3D" id="3.40.640.10">
    <property type="entry name" value="Type I PLP-dependent aspartate aminotransferase-like (Major domain)"/>
    <property type="match status" value="1"/>
</dbReference>
<dbReference type="Pfam" id="PF00266">
    <property type="entry name" value="Aminotran_5"/>
    <property type="match status" value="1"/>
</dbReference>
<dbReference type="GO" id="GO:0031071">
    <property type="term" value="F:cysteine desulfurase activity"/>
    <property type="evidence" value="ECO:0007669"/>
    <property type="project" value="UniProtKB-EC"/>
</dbReference>
<keyword evidence="5" id="KW-0663">Pyridoxal phosphate</keyword>
<keyword evidence="6" id="KW-0408">Iron</keyword>
<evidence type="ECO:0000259" key="9">
    <source>
        <dbReference type="Pfam" id="PF00266"/>
    </source>
</evidence>
<comment type="catalytic activity">
    <reaction evidence="8">
        <text>(sulfur carrier)-H + L-cysteine = (sulfur carrier)-SH + L-alanine</text>
        <dbReference type="Rhea" id="RHEA:43892"/>
        <dbReference type="Rhea" id="RHEA-COMP:14737"/>
        <dbReference type="Rhea" id="RHEA-COMP:14739"/>
        <dbReference type="ChEBI" id="CHEBI:29917"/>
        <dbReference type="ChEBI" id="CHEBI:35235"/>
        <dbReference type="ChEBI" id="CHEBI:57972"/>
        <dbReference type="ChEBI" id="CHEBI:64428"/>
        <dbReference type="EC" id="2.8.1.7"/>
    </reaction>
</comment>
<keyword evidence="3" id="KW-0808">Transferase</keyword>
<dbReference type="PANTHER" id="PTHR11601">
    <property type="entry name" value="CYSTEINE DESULFURYLASE FAMILY MEMBER"/>
    <property type="match status" value="1"/>
</dbReference>
<dbReference type="InterPro" id="IPR015421">
    <property type="entry name" value="PyrdxlP-dep_Trfase_major"/>
</dbReference>
<dbReference type="InterPro" id="IPR015422">
    <property type="entry name" value="PyrdxlP-dep_Trfase_small"/>
</dbReference>
<dbReference type="InterPro" id="IPR000192">
    <property type="entry name" value="Aminotrans_V_dom"/>
</dbReference>
<dbReference type="OrthoDB" id="9808002at2"/>
<reference evidence="10 11" key="1">
    <citation type="submission" date="2018-02" db="EMBL/GenBank/DDBJ databases">
        <title>Comparative genomes isolates from brazilian mangrove.</title>
        <authorList>
            <person name="Araujo J.E."/>
            <person name="Taketani R.G."/>
            <person name="Silva M.C.P."/>
            <person name="Loureco M.V."/>
            <person name="Andreote F.D."/>
        </authorList>
    </citation>
    <scope>NUCLEOTIDE SEQUENCE [LARGE SCALE GENOMIC DNA]</scope>
    <source>
        <strain evidence="10 11">Hex-1 MGV</strain>
    </source>
</reference>
<evidence type="ECO:0000313" key="11">
    <source>
        <dbReference type="Proteomes" id="UP000238322"/>
    </source>
</evidence>
<evidence type="ECO:0000256" key="5">
    <source>
        <dbReference type="ARBA" id="ARBA00022898"/>
    </source>
</evidence>
<comment type="cofactor">
    <cofactor evidence="1">
        <name>pyridoxal 5'-phosphate</name>
        <dbReference type="ChEBI" id="CHEBI:597326"/>
    </cofactor>
</comment>
<dbReference type="AlphaFoldDB" id="A0A2S8FJM5"/>
<proteinExistence type="inferred from homology"/>
<dbReference type="GO" id="GO:0051536">
    <property type="term" value="F:iron-sulfur cluster binding"/>
    <property type="evidence" value="ECO:0007669"/>
    <property type="project" value="UniProtKB-KW"/>
</dbReference>
<dbReference type="Gene3D" id="3.90.1150.10">
    <property type="entry name" value="Aspartate Aminotransferase, domain 1"/>
    <property type="match status" value="1"/>
</dbReference>
<organism evidence="10 11">
    <name type="scientific">Blastopirellula marina</name>
    <dbReference type="NCBI Taxonomy" id="124"/>
    <lineage>
        <taxon>Bacteria</taxon>
        <taxon>Pseudomonadati</taxon>
        <taxon>Planctomycetota</taxon>
        <taxon>Planctomycetia</taxon>
        <taxon>Pirellulales</taxon>
        <taxon>Pirellulaceae</taxon>
        <taxon>Blastopirellula</taxon>
    </lineage>
</organism>
<comment type="similarity">
    <text evidence="2">Belongs to the class-V pyridoxal-phosphate-dependent aminotransferase family. NifS/IscS subfamily.</text>
</comment>
<dbReference type="InterPro" id="IPR016454">
    <property type="entry name" value="Cysteine_dSase"/>
</dbReference>
<evidence type="ECO:0000256" key="3">
    <source>
        <dbReference type="ARBA" id="ARBA00022679"/>
    </source>
</evidence>
<sequence length="382" mass="40936">MIYVDNNSTTRLADEVAQAMSEAYAAGYLNPSSQHQLGQKARRRLDDARENILNFLGGETTRFQGDRLVFTSGGTEANNLALFGLGKITGGQVIISAIEHPSISEAADQLRARGTIVRVLPVNTDGVAQLDQLSDWLAEPTRLVSVMLANNETGVLQPVTEISHICRQHGVPLHVDAVQGIGKIPVNFRSLQASAMTISPHKFHGPRGIGALVLDDHVKLNPAMFGGSQQLAMRPGTESVELTIGFETALKLAIGAISEAGIRMQFLRDRLEDTLLKDLGSDVMAINGRNALRLPHTSNIAFPGIDRQALVMALDMAGVACSTGSACASGSSEPSPTLIAMGLSEEVISGSIRLSLSRDTTEEEIDEVAKRISNCIKHLRRS</sequence>
<name>A0A2S8FJM5_9BACT</name>
<keyword evidence="7" id="KW-0411">Iron-sulfur</keyword>
<dbReference type="PIRSF" id="PIRSF005572">
    <property type="entry name" value="NifS"/>
    <property type="match status" value="1"/>
</dbReference>
<dbReference type="Proteomes" id="UP000238322">
    <property type="component" value="Unassembled WGS sequence"/>
</dbReference>
<evidence type="ECO:0000256" key="4">
    <source>
        <dbReference type="ARBA" id="ARBA00022723"/>
    </source>
</evidence>
<gene>
    <name evidence="10" type="ORF">C5Y83_19245</name>
</gene>
<accession>A0A2S8FJM5</accession>
<dbReference type="GO" id="GO:0046872">
    <property type="term" value="F:metal ion binding"/>
    <property type="evidence" value="ECO:0007669"/>
    <property type="project" value="UniProtKB-KW"/>
</dbReference>
<evidence type="ECO:0000256" key="6">
    <source>
        <dbReference type="ARBA" id="ARBA00023004"/>
    </source>
</evidence>
<dbReference type="PANTHER" id="PTHR11601:SF34">
    <property type="entry name" value="CYSTEINE DESULFURASE"/>
    <property type="match status" value="1"/>
</dbReference>